<dbReference type="EMBL" id="CP001715">
    <property type="protein sequence ID" value="ACV35430.1"/>
    <property type="molecule type" value="Genomic_DNA"/>
</dbReference>
<organism evidence="2">
    <name type="scientific">Accumulibacter regalis</name>
    <dbReference type="NCBI Taxonomy" id="522306"/>
    <lineage>
        <taxon>Bacteria</taxon>
        <taxon>Pseudomonadati</taxon>
        <taxon>Pseudomonadota</taxon>
        <taxon>Betaproteobacteria</taxon>
        <taxon>Candidatus Accumulibacter</taxon>
    </lineage>
</organism>
<dbReference type="STRING" id="522306.CAP2UW1_2135"/>
<gene>
    <name evidence="2" type="ordered locus">CAP2UW1_2135</name>
</gene>
<dbReference type="PIRSF" id="PIRSF005610">
    <property type="entry name" value="SirB"/>
    <property type="match status" value="1"/>
</dbReference>
<dbReference type="PANTHER" id="PTHR39594:SF1">
    <property type="entry name" value="PROTEIN YCHQ"/>
    <property type="match status" value="1"/>
</dbReference>
<keyword evidence="1" id="KW-0812">Transmembrane</keyword>
<accession>C7RNU8</accession>
<name>C7RNU8_ACCRE</name>
<dbReference type="InterPro" id="IPR007360">
    <property type="entry name" value="SirB"/>
</dbReference>
<feature type="transmembrane region" description="Helical" evidence="1">
    <location>
        <begin position="6"/>
        <end position="27"/>
    </location>
</feature>
<feature type="transmembrane region" description="Helical" evidence="1">
    <location>
        <begin position="102"/>
        <end position="120"/>
    </location>
</feature>
<feature type="transmembrane region" description="Helical" evidence="1">
    <location>
        <begin position="39"/>
        <end position="60"/>
    </location>
</feature>
<dbReference type="eggNOG" id="COG3094">
    <property type="taxonomic scope" value="Bacteria"/>
</dbReference>
<proteinExistence type="predicted"/>
<feature type="transmembrane region" description="Helical" evidence="1">
    <location>
        <begin position="72"/>
        <end position="90"/>
    </location>
</feature>
<dbReference type="OrthoDB" id="5588650at2"/>
<dbReference type="KEGG" id="app:CAP2UW1_2135"/>
<evidence type="ECO:0000313" key="2">
    <source>
        <dbReference type="EMBL" id="ACV35430.1"/>
    </source>
</evidence>
<sequence>MTYLILKQIHISCVVLSGSGFVLRGVWTLRQSSWLRRPAVRVWPHVIDTVLLASAVAMAVMSTQYPFSANWLTAKLIGLLIYIGCGTMALKRARHNAQRAAFFAAALLAFAYIVSVALTRNPLGPLAWID</sequence>
<reference evidence="2" key="2">
    <citation type="submission" date="2009-09" db="EMBL/GenBank/DDBJ databases">
        <title>Complete sequence of chromosome of Candidatus Accumulibacter phosphatis clade IIA str. UW-1.</title>
        <authorList>
            <consortium name="US DOE Joint Genome Institute"/>
            <person name="Martin H.G."/>
            <person name="Ivanova N."/>
            <person name="Kunin V."/>
            <person name="Warnecke F."/>
            <person name="Barry K."/>
            <person name="He S."/>
            <person name="Salamov A."/>
            <person name="Szeto E."/>
            <person name="Dalin E."/>
            <person name="Pangilinan J.L."/>
            <person name="Lapidus A."/>
            <person name="Lowry S."/>
            <person name="Kyrpides N.C."/>
            <person name="McMahon K.D."/>
            <person name="Hugenholtz P."/>
        </authorList>
    </citation>
    <scope>NUCLEOTIDE SEQUENCE [LARGE SCALE GENOMIC DNA]</scope>
    <source>
        <strain evidence="2">UW-1</strain>
    </source>
</reference>
<keyword evidence="1" id="KW-1133">Transmembrane helix</keyword>
<evidence type="ECO:0000256" key="1">
    <source>
        <dbReference type="SAM" id="Phobius"/>
    </source>
</evidence>
<dbReference type="AlphaFoldDB" id="C7RNU8"/>
<dbReference type="PANTHER" id="PTHR39594">
    <property type="entry name" value="PROTEIN YCHQ"/>
    <property type="match status" value="1"/>
</dbReference>
<keyword evidence="1" id="KW-0472">Membrane</keyword>
<protein>
    <submittedName>
        <fullName evidence="2">Invasion gene expression up-regulator SirB</fullName>
    </submittedName>
</protein>
<dbReference type="HOGENOM" id="CLU_123860_2_0_4"/>
<reference evidence="2" key="1">
    <citation type="submission" date="2009-08" db="EMBL/GenBank/DDBJ databases">
        <authorList>
            <consortium name="US DOE Joint Genome Institute"/>
            <person name="Lucas S."/>
            <person name="Copeland A."/>
            <person name="Lapidus A."/>
            <person name="Glavina del Rio T."/>
            <person name="Dalin E."/>
            <person name="Tice H."/>
            <person name="Bruce D."/>
            <person name="Barry K."/>
            <person name="Pitluck S."/>
            <person name="Lowry S."/>
            <person name="Larimer F."/>
            <person name="Land M."/>
            <person name="Hauser L."/>
            <person name="Kyrpides N."/>
            <person name="Ivanova N."/>
            <person name="McMahon K.D."/>
            <person name="Hugenholtz P."/>
        </authorList>
    </citation>
    <scope>NUCLEOTIDE SEQUENCE</scope>
    <source>
        <strain evidence="2">UW-1</strain>
    </source>
</reference>
<dbReference type="Pfam" id="PF04247">
    <property type="entry name" value="SirB"/>
    <property type="match status" value="1"/>
</dbReference>
<dbReference type="GO" id="GO:0005886">
    <property type="term" value="C:plasma membrane"/>
    <property type="evidence" value="ECO:0007669"/>
    <property type="project" value="TreeGrafter"/>
</dbReference>